<accession>A0A401L3T8</accession>
<feature type="region of interest" description="Disordered" evidence="1">
    <location>
        <begin position="125"/>
        <end position="157"/>
    </location>
</feature>
<evidence type="ECO:0000313" key="2">
    <source>
        <dbReference type="EMBL" id="GCB26184.1"/>
    </source>
</evidence>
<dbReference type="EMBL" id="BDHI01000028">
    <property type="protein sequence ID" value="GCB26184.1"/>
    <property type="molecule type" value="Genomic_DNA"/>
</dbReference>
<comment type="caution">
    <text evidence="2">The sequence shown here is derived from an EMBL/GenBank/DDBJ whole genome shotgun (WGS) entry which is preliminary data.</text>
</comment>
<feature type="compositionally biased region" description="Basic and acidic residues" evidence="1">
    <location>
        <begin position="146"/>
        <end position="157"/>
    </location>
</feature>
<organism evidence="2 3">
    <name type="scientific">Aspergillus awamori</name>
    <name type="common">Black koji mold</name>
    <dbReference type="NCBI Taxonomy" id="105351"/>
    <lineage>
        <taxon>Eukaryota</taxon>
        <taxon>Fungi</taxon>
        <taxon>Dikarya</taxon>
        <taxon>Ascomycota</taxon>
        <taxon>Pezizomycotina</taxon>
        <taxon>Eurotiomycetes</taxon>
        <taxon>Eurotiomycetidae</taxon>
        <taxon>Eurotiales</taxon>
        <taxon>Aspergillaceae</taxon>
        <taxon>Aspergillus</taxon>
    </lineage>
</organism>
<sequence>MPEVEGYMKRMSSNQVEAHFDIDGSDYKCTLRAESQLPYFDLESAKLNYDNTGQLTGAHSLDGHVGKKDFATSFDNSSKIEGDLSSPIDQYSSFYGNAIWTRTIKSKGHLALAYDKNVILRGGADLGSGDDGDSEVRDAATLYPGEHGRLVEQTKSK</sequence>
<protein>
    <submittedName>
        <fullName evidence="2">Uncharacterized protein</fullName>
    </submittedName>
</protein>
<evidence type="ECO:0000313" key="3">
    <source>
        <dbReference type="Proteomes" id="UP000286921"/>
    </source>
</evidence>
<dbReference type="AlphaFoldDB" id="A0A401L3T8"/>
<proteinExistence type="predicted"/>
<evidence type="ECO:0000256" key="1">
    <source>
        <dbReference type="SAM" id="MobiDB-lite"/>
    </source>
</evidence>
<name>A0A401L3T8_ASPAW</name>
<keyword evidence="3" id="KW-1185">Reference proteome</keyword>
<dbReference type="Proteomes" id="UP000286921">
    <property type="component" value="Unassembled WGS sequence"/>
</dbReference>
<gene>
    <name evidence="2" type="ORF">AAWM_09069</name>
</gene>
<reference evidence="2 3" key="1">
    <citation type="submission" date="2016-09" db="EMBL/GenBank/DDBJ databases">
        <title>Aspergillus awamori IFM 58123T.</title>
        <authorList>
            <person name="Kusuya Y."/>
            <person name="Shimizu M."/>
            <person name="Takahashi H."/>
            <person name="Yaguchi T."/>
        </authorList>
    </citation>
    <scope>NUCLEOTIDE SEQUENCE [LARGE SCALE GENOMIC DNA]</scope>
    <source>
        <strain evidence="2 3">IFM 58123</strain>
    </source>
</reference>